<feature type="transmembrane region" description="Helical" evidence="11">
    <location>
        <begin position="74"/>
        <end position="96"/>
    </location>
</feature>
<dbReference type="CDD" id="cd00075">
    <property type="entry name" value="HATPase"/>
    <property type="match status" value="1"/>
</dbReference>
<dbReference type="STRING" id="660517.SAMN04487946_101640"/>
<dbReference type="Pfam" id="PF02518">
    <property type="entry name" value="HATPase_c"/>
    <property type="match status" value="1"/>
</dbReference>
<organism evidence="13 14">
    <name type="scientific">Halobellus clavatus</name>
    <dbReference type="NCBI Taxonomy" id="660517"/>
    <lineage>
        <taxon>Archaea</taxon>
        <taxon>Methanobacteriati</taxon>
        <taxon>Methanobacteriota</taxon>
        <taxon>Stenosarchaea group</taxon>
        <taxon>Halobacteria</taxon>
        <taxon>Halobacteriales</taxon>
        <taxon>Haloferacaceae</taxon>
        <taxon>Halobellus</taxon>
    </lineage>
</organism>
<keyword evidence="6" id="KW-0808">Transferase</keyword>
<dbReference type="InterPro" id="IPR031623">
    <property type="entry name" value="HisKA_4TM"/>
</dbReference>
<keyword evidence="11" id="KW-0812">Transmembrane</keyword>
<dbReference type="EMBL" id="FNPB01000001">
    <property type="protein sequence ID" value="SDX67106.1"/>
    <property type="molecule type" value="Genomic_DNA"/>
</dbReference>
<dbReference type="Pfam" id="PF16926">
    <property type="entry name" value="HisKA_4TM"/>
    <property type="match status" value="1"/>
</dbReference>
<comment type="catalytic activity">
    <reaction evidence="1">
        <text>ATP + protein L-histidine = ADP + protein N-phospho-L-histidine.</text>
        <dbReference type="EC" id="2.7.13.3"/>
    </reaction>
</comment>
<dbReference type="InterPro" id="IPR050980">
    <property type="entry name" value="2C_sensor_his_kinase"/>
</dbReference>
<keyword evidence="9" id="KW-0067">ATP-binding</keyword>
<dbReference type="SUPFAM" id="SSF47384">
    <property type="entry name" value="Homodimeric domain of signal transducing histidine kinase"/>
    <property type="match status" value="1"/>
</dbReference>
<dbReference type="PRINTS" id="PR00344">
    <property type="entry name" value="BCTRLSENSOR"/>
</dbReference>
<evidence type="ECO:0000256" key="8">
    <source>
        <dbReference type="ARBA" id="ARBA00022777"/>
    </source>
</evidence>
<gene>
    <name evidence="13" type="ORF">SAMN04487946_101640</name>
</gene>
<comment type="subcellular location">
    <subcellularLocation>
        <location evidence="2">Cell membrane</location>
        <topology evidence="2">Multi-pass membrane protein</topology>
    </subcellularLocation>
</comment>
<evidence type="ECO:0000256" key="3">
    <source>
        <dbReference type="ARBA" id="ARBA00012438"/>
    </source>
</evidence>
<dbReference type="InterPro" id="IPR036890">
    <property type="entry name" value="HATPase_C_sf"/>
</dbReference>
<feature type="transmembrane region" description="Helical" evidence="11">
    <location>
        <begin position="108"/>
        <end position="130"/>
    </location>
</feature>
<feature type="domain" description="Histidine kinase" evidence="12">
    <location>
        <begin position="152"/>
        <end position="354"/>
    </location>
</feature>
<accession>A0A1H3DKZ2</accession>
<evidence type="ECO:0000256" key="5">
    <source>
        <dbReference type="ARBA" id="ARBA00022553"/>
    </source>
</evidence>
<keyword evidence="4" id="KW-1003">Cell membrane</keyword>
<evidence type="ECO:0000256" key="11">
    <source>
        <dbReference type="SAM" id="Phobius"/>
    </source>
</evidence>
<feature type="transmembrane region" description="Helical" evidence="11">
    <location>
        <begin position="42"/>
        <end position="62"/>
    </location>
</feature>
<dbReference type="PROSITE" id="PS50109">
    <property type="entry name" value="HIS_KIN"/>
    <property type="match status" value="1"/>
</dbReference>
<evidence type="ECO:0000256" key="9">
    <source>
        <dbReference type="ARBA" id="ARBA00022840"/>
    </source>
</evidence>
<keyword evidence="11" id="KW-1133">Transmembrane helix</keyword>
<evidence type="ECO:0000256" key="2">
    <source>
        <dbReference type="ARBA" id="ARBA00004651"/>
    </source>
</evidence>
<dbReference type="SMART" id="SM00387">
    <property type="entry name" value="HATPase_c"/>
    <property type="match status" value="1"/>
</dbReference>
<dbReference type="InterPro" id="IPR003661">
    <property type="entry name" value="HisK_dim/P_dom"/>
</dbReference>
<evidence type="ECO:0000313" key="14">
    <source>
        <dbReference type="Proteomes" id="UP000199170"/>
    </source>
</evidence>
<dbReference type="InterPro" id="IPR036097">
    <property type="entry name" value="HisK_dim/P_sf"/>
</dbReference>
<dbReference type="PANTHER" id="PTHR44936">
    <property type="entry name" value="SENSOR PROTEIN CREC"/>
    <property type="match status" value="1"/>
</dbReference>
<feature type="transmembrane region" description="Helical" evidence="11">
    <location>
        <begin position="12"/>
        <end position="30"/>
    </location>
</feature>
<feature type="region of interest" description="Disordered" evidence="10">
    <location>
        <begin position="351"/>
        <end position="370"/>
    </location>
</feature>
<protein>
    <recommendedName>
        <fullName evidence="3">histidine kinase</fullName>
        <ecNumber evidence="3">2.7.13.3</ecNumber>
    </recommendedName>
</protein>
<dbReference type="CDD" id="cd00082">
    <property type="entry name" value="HisKA"/>
    <property type="match status" value="1"/>
</dbReference>
<dbReference type="InterPro" id="IPR005467">
    <property type="entry name" value="His_kinase_dom"/>
</dbReference>
<keyword evidence="8 13" id="KW-0418">Kinase</keyword>
<dbReference type="SUPFAM" id="SSF55874">
    <property type="entry name" value="ATPase domain of HSP90 chaperone/DNA topoisomerase II/histidine kinase"/>
    <property type="match status" value="1"/>
</dbReference>
<dbReference type="PANTHER" id="PTHR44936:SF10">
    <property type="entry name" value="SENSOR PROTEIN RSTB"/>
    <property type="match status" value="1"/>
</dbReference>
<dbReference type="Gene3D" id="3.30.565.10">
    <property type="entry name" value="Histidine kinase-like ATPase, C-terminal domain"/>
    <property type="match status" value="1"/>
</dbReference>
<dbReference type="GO" id="GO:0005524">
    <property type="term" value="F:ATP binding"/>
    <property type="evidence" value="ECO:0007669"/>
    <property type="project" value="UniProtKB-KW"/>
</dbReference>
<keyword evidence="7" id="KW-0547">Nucleotide-binding</keyword>
<dbReference type="GO" id="GO:0000155">
    <property type="term" value="F:phosphorelay sensor kinase activity"/>
    <property type="evidence" value="ECO:0007669"/>
    <property type="project" value="InterPro"/>
</dbReference>
<dbReference type="OrthoDB" id="3369at2157"/>
<dbReference type="GO" id="GO:0005886">
    <property type="term" value="C:plasma membrane"/>
    <property type="evidence" value="ECO:0007669"/>
    <property type="project" value="UniProtKB-SubCell"/>
</dbReference>
<evidence type="ECO:0000256" key="6">
    <source>
        <dbReference type="ARBA" id="ARBA00022679"/>
    </source>
</evidence>
<dbReference type="RefSeq" id="WP_089765041.1">
    <property type="nucleotide sequence ID" value="NZ_FNPB01000001.1"/>
</dbReference>
<evidence type="ECO:0000256" key="7">
    <source>
        <dbReference type="ARBA" id="ARBA00022741"/>
    </source>
</evidence>
<keyword evidence="14" id="KW-1185">Reference proteome</keyword>
<evidence type="ECO:0000313" key="13">
    <source>
        <dbReference type="EMBL" id="SDX67106.1"/>
    </source>
</evidence>
<evidence type="ECO:0000256" key="4">
    <source>
        <dbReference type="ARBA" id="ARBA00022475"/>
    </source>
</evidence>
<dbReference type="AlphaFoldDB" id="A0A1H3DKZ2"/>
<reference evidence="14" key="1">
    <citation type="submission" date="2016-10" db="EMBL/GenBank/DDBJ databases">
        <authorList>
            <person name="Varghese N."/>
            <person name="Submissions S."/>
        </authorList>
    </citation>
    <scope>NUCLEOTIDE SEQUENCE [LARGE SCALE GENOMIC DNA]</scope>
    <source>
        <strain evidence="14">CGMCC 1.10118</strain>
    </source>
</reference>
<dbReference type="InterPro" id="IPR004358">
    <property type="entry name" value="Sig_transdc_His_kin-like_C"/>
</dbReference>
<evidence type="ECO:0000256" key="10">
    <source>
        <dbReference type="SAM" id="MobiDB-lite"/>
    </source>
</evidence>
<dbReference type="EC" id="2.7.13.3" evidence="3"/>
<dbReference type="Proteomes" id="UP000199170">
    <property type="component" value="Unassembled WGS sequence"/>
</dbReference>
<sequence length="370" mass="39197">MDRSLRHPHPWLIVGFGAALFITALVHHGRELAVVGSVNGPLAAVVLDGVPALGLAYLGYWLSGRGFSGRDHRLILAWCLGGSALFVAVIGATYLIRLVEGRTLAEPVFPLLIAAEAGALAGAIAGYYNVRARMDARRAQTVTDALSFVNSLIRHDLRNDLNVIRGHAGLLDGESGDGDRRSETSKVIVEKSSEALARIETTRAITNTLIGEPDLEPVELTAVVSEMAAQVTNAFDVSVVTDVPDRASVTANAGLRSVVDNLLENAAEHNDADEPKIEIVVERQPNDVVLRISDNGPGIPDAQKETLFEPSEDGDGGGGLSLVRTLIEGYGGDIRIEDNDSTGTTFVVRLPRSDAAGSQEAWQAGDDGSV</sequence>
<proteinExistence type="predicted"/>
<keyword evidence="5" id="KW-0597">Phosphoprotein</keyword>
<keyword evidence="11" id="KW-0472">Membrane</keyword>
<evidence type="ECO:0000256" key="1">
    <source>
        <dbReference type="ARBA" id="ARBA00000085"/>
    </source>
</evidence>
<evidence type="ECO:0000259" key="12">
    <source>
        <dbReference type="PROSITE" id="PS50109"/>
    </source>
</evidence>
<dbReference type="InterPro" id="IPR003594">
    <property type="entry name" value="HATPase_dom"/>
</dbReference>
<name>A0A1H3DKZ2_9EURY</name>